<dbReference type="EMBL" id="JABBMT010000043">
    <property type="protein sequence ID" value="NMM42552.1"/>
    <property type="molecule type" value="Genomic_DNA"/>
</dbReference>
<dbReference type="SUPFAM" id="SSF52788">
    <property type="entry name" value="Phosphotyrosine protein phosphatases I"/>
    <property type="match status" value="1"/>
</dbReference>
<dbReference type="AlphaFoldDB" id="A0A7Y0DVW6"/>
<evidence type="ECO:0000313" key="1">
    <source>
        <dbReference type="EMBL" id="NMM42552.1"/>
    </source>
</evidence>
<proteinExistence type="predicted"/>
<sequence>MNILFLCTANKQRSKTAQELFGAADKSNQYKSAGLSAKYVNKAGTTLCTPELLDWANKIYVFEAAHIERIQEHTGDKFLTKITNLQIEDKFQYFQRELVLLLLERFELEIINTSQPLSQEEVNKAIEKWAKKGTGSPSLLLCQNDGSYHVSYYCGMGNSDHTPIDKFEPLFKKTIDQLYQSDELQVFGNKFSLYPGSGFFRKLVLIDN</sequence>
<dbReference type="Proteomes" id="UP000570493">
    <property type="component" value="Unassembled WGS sequence"/>
</dbReference>
<dbReference type="InterPro" id="IPR036196">
    <property type="entry name" value="Ptyr_pPase_sf"/>
</dbReference>
<dbReference type="RefSeq" id="WP_169021455.1">
    <property type="nucleotide sequence ID" value="NZ_JABBMT010000043.1"/>
</dbReference>
<comment type="caution">
    <text evidence="1">The sequence shown here is derived from an EMBL/GenBank/DDBJ whole genome shotgun (WGS) entry which is preliminary data.</text>
</comment>
<evidence type="ECO:0000313" key="2">
    <source>
        <dbReference type="Proteomes" id="UP000570493"/>
    </source>
</evidence>
<keyword evidence="2" id="KW-1185">Reference proteome</keyword>
<protein>
    <recommendedName>
        <fullName evidence="3">Protein-tyrosine-phosphatase</fullName>
    </recommendedName>
</protein>
<evidence type="ECO:0008006" key="3">
    <source>
        <dbReference type="Google" id="ProtNLM"/>
    </source>
</evidence>
<reference evidence="1" key="1">
    <citation type="submission" date="2020-04" db="EMBL/GenBank/DDBJ databases">
        <title>Genome Sequencing for Pseudoaltermonas arctica.</title>
        <authorList>
            <person name="Elkins N.S."/>
        </authorList>
    </citation>
    <scope>NUCLEOTIDE SEQUENCE [LARGE SCALE GENOMIC DNA]</scope>
    <source>
        <strain evidence="1">NEC-BIFX-2020_0012</strain>
    </source>
</reference>
<dbReference type="Gene3D" id="3.40.50.2300">
    <property type="match status" value="1"/>
</dbReference>
<organism evidence="1 2">
    <name type="scientific">Pseudoalteromonas arctica</name>
    <dbReference type="NCBI Taxonomy" id="394751"/>
    <lineage>
        <taxon>Bacteria</taxon>
        <taxon>Pseudomonadati</taxon>
        <taxon>Pseudomonadota</taxon>
        <taxon>Gammaproteobacteria</taxon>
        <taxon>Alteromonadales</taxon>
        <taxon>Pseudoalteromonadaceae</taxon>
        <taxon>Pseudoalteromonas</taxon>
    </lineage>
</organism>
<accession>A0A7Y0DVW6</accession>
<name>A0A7Y0DVW6_9GAMM</name>
<gene>
    <name evidence="1" type="ORF">HHO47_17495</name>
</gene>